<dbReference type="Proteomes" id="UP000051789">
    <property type="component" value="Unassembled WGS sequence"/>
</dbReference>
<evidence type="ECO:0000256" key="1">
    <source>
        <dbReference type="SAM" id="MobiDB-lite"/>
    </source>
</evidence>
<dbReference type="AlphaFoldDB" id="A0A0R2CIZ2"/>
<reference evidence="2 3" key="1">
    <citation type="journal article" date="2015" name="Genome Announc.">
        <title>Expanding the biotechnology potential of lactobacilli through comparative genomics of 213 strains and associated genera.</title>
        <authorList>
            <person name="Sun Z."/>
            <person name="Harris H.M."/>
            <person name="McCann A."/>
            <person name="Guo C."/>
            <person name="Argimon S."/>
            <person name="Zhang W."/>
            <person name="Yang X."/>
            <person name="Jeffery I.B."/>
            <person name="Cooney J.C."/>
            <person name="Kagawa T.F."/>
            <person name="Liu W."/>
            <person name="Song Y."/>
            <person name="Salvetti E."/>
            <person name="Wrobel A."/>
            <person name="Rasinkangas P."/>
            <person name="Parkhill J."/>
            <person name="Rea M.C."/>
            <person name="O'Sullivan O."/>
            <person name="Ritari J."/>
            <person name="Douillard F.P."/>
            <person name="Paul Ross R."/>
            <person name="Yang R."/>
            <person name="Briner A.E."/>
            <person name="Felis G.E."/>
            <person name="de Vos W.M."/>
            <person name="Barrangou R."/>
            <person name="Klaenhammer T.R."/>
            <person name="Caufield P.W."/>
            <person name="Cui Y."/>
            <person name="Zhang H."/>
            <person name="O'Toole P.W."/>
        </authorList>
    </citation>
    <scope>NUCLEOTIDE SEQUENCE [LARGE SCALE GENOMIC DNA]</scope>
    <source>
        <strain evidence="2 3">DSM 22698</strain>
    </source>
</reference>
<dbReference type="EMBL" id="AYZK01000002">
    <property type="protein sequence ID" value="KRM87667.1"/>
    <property type="molecule type" value="Genomic_DNA"/>
</dbReference>
<gene>
    <name evidence="2" type="ORF">FD19_GL001188</name>
</gene>
<evidence type="ECO:0000313" key="3">
    <source>
        <dbReference type="Proteomes" id="UP000051789"/>
    </source>
</evidence>
<accession>A0A0R2CIZ2</accession>
<dbReference type="PATRIC" id="fig|1423810.4.peg.1222"/>
<keyword evidence="3" id="KW-1185">Reference proteome</keyword>
<evidence type="ECO:0000313" key="2">
    <source>
        <dbReference type="EMBL" id="KRM87667.1"/>
    </source>
</evidence>
<feature type="region of interest" description="Disordered" evidence="1">
    <location>
        <begin position="32"/>
        <end position="54"/>
    </location>
</feature>
<sequence length="54" mass="5317">MSNADKNVSGSSPAAATISRLALIMPAPTLTVGSNKNGGGIKPTAANINANVHD</sequence>
<name>A0A0R2CIZ2_9LACO</name>
<organism evidence="2 3">
    <name type="scientific">Lacticaseibacillus thailandensis DSM 22698 = JCM 13996</name>
    <dbReference type="NCBI Taxonomy" id="1423810"/>
    <lineage>
        <taxon>Bacteria</taxon>
        <taxon>Bacillati</taxon>
        <taxon>Bacillota</taxon>
        <taxon>Bacilli</taxon>
        <taxon>Lactobacillales</taxon>
        <taxon>Lactobacillaceae</taxon>
        <taxon>Lacticaseibacillus</taxon>
    </lineage>
</organism>
<protein>
    <submittedName>
        <fullName evidence="2">Uncharacterized protein</fullName>
    </submittedName>
</protein>
<proteinExistence type="predicted"/>
<comment type="caution">
    <text evidence="2">The sequence shown here is derived from an EMBL/GenBank/DDBJ whole genome shotgun (WGS) entry which is preliminary data.</text>
</comment>